<proteinExistence type="predicted"/>
<dbReference type="EMBL" id="RRYP01015909">
    <property type="protein sequence ID" value="TNV75295.1"/>
    <property type="molecule type" value="Genomic_DNA"/>
</dbReference>
<evidence type="ECO:0000256" key="2">
    <source>
        <dbReference type="ARBA" id="ARBA00022704"/>
    </source>
</evidence>
<dbReference type="Proteomes" id="UP000785679">
    <property type="component" value="Unassembled WGS sequence"/>
</dbReference>
<dbReference type="InterPro" id="IPR018990">
    <property type="entry name" value="Prot_inh_I42_chagasin"/>
</dbReference>
<keyword evidence="1" id="KW-0646">Protease inhibitor</keyword>
<evidence type="ECO:0000256" key="1">
    <source>
        <dbReference type="ARBA" id="ARBA00022690"/>
    </source>
</evidence>
<dbReference type="SUPFAM" id="SSF141066">
    <property type="entry name" value="ICP-like"/>
    <property type="match status" value="1"/>
</dbReference>
<dbReference type="PANTHER" id="PTHR36530:SF1">
    <property type="entry name" value="AMOEBIASIN-1"/>
    <property type="match status" value="1"/>
</dbReference>
<evidence type="ECO:0000259" key="4">
    <source>
        <dbReference type="Pfam" id="PF09394"/>
    </source>
</evidence>
<accession>A0A8J8NJ94</accession>
<dbReference type="InterPro" id="IPR052781">
    <property type="entry name" value="Cys_protease_inhibitor_I42"/>
</dbReference>
<evidence type="ECO:0000256" key="3">
    <source>
        <dbReference type="SAM" id="SignalP"/>
    </source>
</evidence>
<name>A0A8J8NJ94_HALGN</name>
<feature type="domain" description="Proteinase inhibitor I42 chagasin" evidence="4">
    <location>
        <begin position="41"/>
        <end position="122"/>
    </location>
</feature>
<feature type="chain" id="PRO_5035329761" description="Proteinase inhibitor I42 chagasin domain-containing protein" evidence="3">
    <location>
        <begin position="21"/>
        <end position="155"/>
    </location>
</feature>
<dbReference type="OrthoDB" id="340510at2759"/>
<dbReference type="Gene3D" id="2.60.40.2020">
    <property type="match status" value="1"/>
</dbReference>
<reference evidence="5" key="1">
    <citation type="submission" date="2019-06" db="EMBL/GenBank/DDBJ databases">
        <authorList>
            <person name="Zheng W."/>
        </authorList>
    </citation>
    <scope>NUCLEOTIDE SEQUENCE</scope>
    <source>
        <strain evidence="5">QDHG01</strain>
    </source>
</reference>
<gene>
    <name evidence="5" type="ORF">FGO68_gene14007</name>
</gene>
<sequence length="155" mass="17123">MKYTATFLFAALSFASLASAELHQLDFTLDRDDSTELSATLAPGDLLRINLKENPSTGYAWRFQNPFERPSGVYSIEMDNYVEDANPASQAGVAGLRTLLLKGEKAGTDDFELVYVRLWEVQDFVEATDSNGKAIEMKDVPNAGYKKITVTVADE</sequence>
<dbReference type="Pfam" id="PF09394">
    <property type="entry name" value="Inhibitor_I42"/>
    <property type="match status" value="1"/>
</dbReference>
<dbReference type="PANTHER" id="PTHR36530">
    <property type="entry name" value="INHIBITOR OF CYSTEINE PEPTIDASE"/>
    <property type="match status" value="1"/>
</dbReference>
<dbReference type="AlphaFoldDB" id="A0A8J8NJ94"/>
<keyword evidence="6" id="KW-1185">Reference proteome</keyword>
<dbReference type="GO" id="GO:0004869">
    <property type="term" value="F:cysteine-type endopeptidase inhibitor activity"/>
    <property type="evidence" value="ECO:0007669"/>
    <property type="project" value="UniProtKB-KW"/>
</dbReference>
<feature type="signal peptide" evidence="3">
    <location>
        <begin position="1"/>
        <end position="20"/>
    </location>
</feature>
<evidence type="ECO:0000313" key="6">
    <source>
        <dbReference type="Proteomes" id="UP000785679"/>
    </source>
</evidence>
<organism evidence="5 6">
    <name type="scientific">Halteria grandinella</name>
    <dbReference type="NCBI Taxonomy" id="5974"/>
    <lineage>
        <taxon>Eukaryota</taxon>
        <taxon>Sar</taxon>
        <taxon>Alveolata</taxon>
        <taxon>Ciliophora</taxon>
        <taxon>Intramacronucleata</taxon>
        <taxon>Spirotrichea</taxon>
        <taxon>Stichotrichia</taxon>
        <taxon>Sporadotrichida</taxon>
        <taxon>Halteriidae</taxon>
        <taxon>Halteria</taxon>
    </lineage>
</organism>
<protein>
    <recommendedName>
        <fullName evidence="4">Proteinase inhibitor I42 chagasin domain-containing protein</fullName>
    </recommendedName>
</protein>
<keyword evidence="3" id="KW-0732">Signal</keyword>
<comment type="caution">
    <text evidence="5">The sequence shown here is derived from an EMBL/GenBank/DDBJ whole genome shotgun (WGS) entry which is preliminary data.</text>
</comment>
<evidence type="ECO:0000313" key="5">
    <source>
        <dbReference type="EMBL" id="TNV75295.1"/>
    </source>
</evidence>
<keyword evidence="2" id="KW-0789">Thiol protease inhibitor</keyword>
<dbReference type="InterPro" id="IPR036331">
    <property type="entry name" value="Chagasin-like_sf"/>
</dbReference>